<dbReference type="EMBL" id="JYLK01000017">
    <property type="protein sequence ID" value="KRP58239.1"/>
    <property type="molecule type" value="Genomic_DNA"/>
</dbReference>
<dbReference type="PATRIC" id="fig|200450.4.peg.1209"/>
<accession>A0A0R2ZBQ1</accession>
<name>A0A0R2ZBQ1_9PSED</name>
<reference evidence="2 3" key="1">
    <citation type="submission" date="2015-02" db="EMBL/GenBank/DDBJ databases">
        <title>Two Pseudomonas sp. nov. isolated from raw milk.</title>
        <authorList>
            <person name="Wenning M."/>
            <person name="von Neubeck M."/>
            <person name="Huptas C."/>
            <person name="Scherer S."/>
        </authorList>
    </citation>
    <scope>NUCLEOTIDE SEQUENCE [LARGE SCALE GENOMIC DNA]</scope>
    <source>
        <strain evidence="2 3">DSM 14937</strain>
    </source>
</reference>
<dbReference type="InterPro" id="IPR036937">
    <property type="entry name" value="Adhesion_dom_fimbrial_sf"/>
</dbReference>
<dbReference type="InterPro" id="IPR010546">
    <property type="entry name" value="DUF1120"/>
</dbReference>
<dbReference type="GO" id="GO:0007155">
    <property type="term" value="P:cell adhesion"/>
    <property type="evidence" value="ECO:0007669"/>
    <property type="project" value="InterPro"/>
</dbReference>
<dbReference type="Gene3D" id="2.60.40.1090">
    <property type="entry name" value="Fimbrial-type adhesion domain"/>
    <property type="match status" value="1"/>
</dbReference>
<dbReference type="GO" id="GO:0009289">
    <property type="term" value="C:pilus"/>
    <property type="evidence" value="ECO:0007669"/>
    <property type="project" value="InterPro"/>
</dbReference>
<dbReference type="SUPFAM" id="SSF49401">
    <property type="entry name" value="Bacterial adhesins"/>
    <property type="match status" value="1"/>
</dbReference>
<evidence type="ECO:0000256" key="1">
    <source>
        <dbReference type="SAM" id="SignalP"/>
    </source>
</evidence>
<organism evidence="2 3">
    <name type="scientific">Pseudomonas trivialis</name>
    <dbReference type="NCBI Taxonomy" id="200450"/>
    <lineage>
        <taxon>Bacteria</taxon>
        <taxon>Pseudomonadati</taxon>
        <taxon>Pseudomonadota</taxon>
        <taxon>Gammaproteobacteria</taxon>
        <taxon>Pseudomonadales</taxon>
        <taxon>Pseudomonadaceae</taxon>
        <taxon>Pseudomonas</taxon>
    </lineage>
</organism>
<sequence length="233" mass="24869">MTVKRFKLGTSLSIAGFAALAPFIAHAASEINVKGVITPSACTVNIPSGNDLDWGEIPWSSLNKTDFTTLPAKPATIVINCPEGTATKTAMWIVDADPSSALVGKNSAGRTDHGDSGRIFGIGMDPVTKNKIGNFVLKPVSTTVDGVTNTTTFGYNRDAANHMSTPSSRALMSNWAYYTAEEWSPLDASNNPASGTSFTWNFEVEPQINKASQISATTQVPWNGTAQVNVRYY</sequence>
<protein>
    <submittedName>
        <fullName evidence="2">Membrane protein</fullName>
    </submittedName>
</protein>
<dbReference type="InterPro" id="IPR008966">
    <property type="entry name" value="Adhesion_dom_sf"/>
</dbReference>
<proteinExistence type="predicted"/>
<feature type="chain" id="PRO_5006430127" evidence="1">
    <location>
        <begin position="28"/>
        <end position="233"/>
    </location>
</feature>
<dbReference type="Proteomes" id="UP000052019">
    <property type="component" value="Unassembled WGS sequence"/>
</dbReference>
<evidence type="ECO:0000313" key="2">
    <source>
        <dbReference type="EMBL" id="KRP58239.1"/>
    </source>
</evidence>
<feature type="signal peptide" evidence="1">
    <location>
        <begin position="1"/>
        <end position="27"/>
    </location>
</feature>
<comment type="caution">
    <text evidence="2">The sequence shown here is derived from an EMBL/GenBank/DDBJ whole genome shotgun (WGS) entry which is preliminary data.</text>
</comment>
<gene>
    <name evidence="2" type="ORF">TU79_21295</name>
</gene>
<dbReference type="AlphaFoldDB" id="A0A0R2ZBQ1"/>
<evidence type="ECO:0000313" key="3">
    <source>
        <dbReference type="Proteomes" id="UP000052019"/>
    </source>
</evidence>
<dbReference type="OrthoDB" id="7009302at2"/>
<keyword evidence="1" id="KW-0732">Signal</keyword>
<dbReference type="Pfam" id="PF06551">
    <property type="entry name" value="DUF1120"/>
    <property type="match status" value="1"/>
</dbReference>